<dbReference type="InterPro" id="IPR003848">
    <property type="entry name" value="DUF218"/>
</dbReference>
<feature type="transmembrane region" description="Helical" evidence="1">
    <location>
        <begin position="163"/>
        <end position="184"/>
    </location>
</feature>
<evidence type="ECO:0000313" key="4">
    <source>
        <dbReference type="Proteomes" id="UP000321901"/>
    </source>
</evidence>
<feature type="transmembrane region" description="Helical" evidence="1">
    <location>
        <begin position="24"/>
        <end position="45"/>
    </location>
</feature>
<protein>
    <submittedName>
        <fullName evidence="3">Membrane protein</fullName>
    </submittedName>
</protein>
<gene>
    <name evidence="3" type="ORF">SLU01_10600</name>
</gene>
<comment type="caution">
    <text evidence="3">The sequence shown here is derived from an EMBL/GenBank/DDBJ whole genome shotgun (WGS) entry which is preliminary data.</text>
</comment>
<dbReference type="InterPro" id="IPR014729">
    <property type="entry name" value="Rossmann-like_a/b/a_fold"/>
</dbReference>
<evidence type="ECO:0000259" key="2">
    <source>
        <dbReference type="Pfam" id="PF02698"/>
    </source>
</evidence>
<keyword evidence="4" id="KW-1185">Reference proteome</keyword>
<dbReference type="GO" id="GO:0043164">
    <property type="term" value="P:Gram-negative-bacterium-type cell wall biogenesis"/>
    <property type="evidence" value="ECO:0007669"/>
    <property type="project" value="TreeGrafter"/>
</dbReference>
<sequence length="346" mass="39230">MLIVPVLLLTVLFMGLFFIERRTIWIGILFLFWIAMLSVYTIITLEVSEAKVALGIALLLAGLFVLGTPFYLVSFVWLLITSGFRLIRREGRRLRNFLSVGLGVFLIAWAVGPIFIGVPKNPVWQGVYGYLTFCVYYFFFLMLCFAVASWLNRIRLTVRPYDYIIVLGSGLIGGQVTPLLASRIDRGIELFRKRQFRNLAPVLIFTGGQGADEDQSEGKAMAGYAMSQGIDERNIIIEDKAVNTYENLLFSKRLMESDAEAKGLTRKLRTVIVTNNFHLFRSLLWARKVGLRCEGSGSKTKFYFWLNALIREFIGMLAMQKKVHTFVLGAVLIVTVAFVLINLYVV</sequence>
<dbReference type="AlphaFoldDB" id="A0A511Z5L2"/>
<feature type="transmembrane region" description="Helical" evidence="1">
    <location>
        <begin position="130"/>
        <end position="151"/>
    </location>
</feature>
<name>A0A511Z5L2_9BACL</name>
<keyword evidence="1" id="KW-1133">Transmembrane helix</keyword>
<evidence type="ECO:0000256" key="1">
    <source>
        <dbReference type="SAM" id="Phobius"/>
    </source>
</evidence>
<dbReference type="GO" id="GO:0000270">
    <property type="term" value="P:peptidoglycan metabolic process"/>
    <property type="evidence" value="ECO:0007669"/>
    <property type="project" value="TreeGrafter"/>
</dbReference>
<proteinExistence type="predicted"/>
<dbReference type="Gene3D" id="3.40.50.620">
    <property type="entry name" value="HUPs"/>
    <property type="match status" value="1"/>
</dbReference>
<evidence type="ECO:0000313" key="3">
    <source>
        <dbReference type="EMBL" id="GEN82748.1"/>
    </source>
</evidence>
<reference evidence="3 4" key="1">
    <citation type="submission" date="2019-07" db="EMBL/GenBank/DDBJ databases">
        <title>Whole genome shotgun sequence of Sporosarcina luteola NBRC 105378.</title>
        <authorList>
            <person name="Hosoyama A."/>
            <person name="Uohara A."/>
            <person name="Ohji S."/>
            <person name="Ichikawa N."/>
        </authorList>
    </citation>
    <scope>NUCLEOTIDE SEQUENCE [LARGE SCALE GENOMIC DNA]</scope>
    <source>
        <strain evidence="3 4">NBRC 105378</strain>
    </source>
</reference>
<accession>A0A511Z5L2</accession>
<dbReference type="GO" id="GO:0005886">
    <property type="term" value="C:plasma membrane"/>
    <property type="evidence" value="ECO:0007669"/>
    <property type="project" value="TreeGrafter"/>
</dbReference>
<keyword evidence="1" id="KW-0472">Membrane</keyword>
<dbReference type="PANTHER" id="PTHR30336">
    <property type="entry name" value="INNER MEMBRANE PROTEIN, PROBABLE PERMEASE"/>
    <property type="match status" value="1"/>
</dbReference>
<dbReference type="RefSeq" id="WP_147056070.1">
    <property type="nucleotide sequence ID" value="NZ_BJYL01000014.1"/>
</dbReference>
<feature type="transmembrane region" description="Helical" evidence="1">
    <location>
        <begin position="97"/>
        <end position="118"/>
    </location>
</feature>
<dbReference type="PANTHER" id="PTHR30336:SF18">
    <property type="entry name" value="MEMBRANE PROTEIN"/>
    <property type="match status" value="1"/>
</dbReference>
<feature type="domain" description="DUF218" evidence="2">
    <location>
        <begin position="162"/>
        <end position="315"/>
    </location>
</feature>
<dbReference type="OrthoDB" id="9782395at2"/>
<feature type="transmembrane region" description="Helical" evidence="1">
    <location>
        <begin position="326"/>
        <end position="345"/>
    </location>
</feature>
<organism evidence="3 4">
    <name type="scientific">Sporosarcina luteola</name>
    <dbReference type="NCBI Taxonomy" id="582850"/>
    <lineage>
        <taxon>Bacteria</taxon>
        <taxon>Bacillati</taxon>
        <taxon>Bacillota</taxon>
        <taxon>Bacilli</taxon>
        <taxon>Bacillales</taxon>
        <taxon>Caryophanaceae</taxon>
        <taxon>Sporosarcina</taxon>
    </lineage>
</organism>
<dbReference type="InterPro" id="IPR051599">
    <property type="entry name" value="Cell_Envelope_Assoc"/>
</dbReference>
<dbReference type="CDD" id="cd06259">
    <property type="entry name" value="YdcF-like"/>
    <property type="match status" value="1"/>
</dbReference>
<dbReference type="Pfam" id="PF02698">
    <property type="entry name" value="DUF218"/>
    <property type="match status" value="1"/>
</dbReference>
<dbReference type="Proteomes" id="UP000321901">
    <property type="component" value="Unassembled WGS sequence"/>
</dbReference>
<keyword evidence="1" id="KW-0812">Transmembrane</keyword>
<feature type="transmembrane region" description="Helical" evidence="1">
    <location>
        <begin position="52"/>
        <end position="77"/>
    </location>
</feature>
<dbReference type="EMBL" id="BJYL01000014">
    <property type="protein sequence ID" value="GEN82748.1"/>
    <property type="molecule type" value="Genomic_DNA"/>
</dbReference>